<dbReference type="NCBIfam" id="TIGR00536">
    <property type="entry name" value="hemK_fam"/>
    <property type="match status" value="1"/>
</dbReference>
<comment type="caution">
    <text evidence="8">The sequence shown here is derived from an EMBL/GenBank/DDBJ whole genome shotgun (WGS) entry which is preliminary data.</text>
</comment>
<evidence type="ECO:0000259" key="7">
    <source>
        <dbReference type="Pfam" id="PF17827"/>
    </source>
</evidence>
<dbReference type="InterPro" id="IPR004556">
    <property type="entry name" value="HemK-like"/>
</dbReference>
<feature type="binding site" evidence="5">
    <location>
        <position position="167"/>
    </location>
    <ligand>
        <name>S-adenosyl-L-methionine</name>
        <dbReference type="ChEBI" id="CHEBI:59789"/>
    </ligand>
</feature>
<dbReference type="RefSeq" id="WP_126751044.1">
    <property type="nucleotide sequence ID" value="NZ_JBHUMT010000016.1"/>
</dbReference>
<name>A0A432YVL5_9GAMM</name>
<dbReference type="SUPFAM" id="SSF53335">
    <property type="entry name" value="S-adenosyl-L-methionine-dependent methyltransferases"/>
    <property type="match status" value="1"/>
</dbReference>
<keyword evidence="2 5" id="KW-0808">Transferase</keyword>
<feature type="domain" description="Methyltransferase small" evidence="6">
    <location>
        <begin position="107"/>
        <end position="191"/>
    </location>
</feature>
<evidence type="ECO:0000313" key="9">
    <source>
        <dbReference type="Proteomes" id="UP000288361"/>
    </source>
</evidence>
<dbReference type="GO" id="GO:0003676">
    <property type="term" value="F:nucleic acid binding"/>
    <property type="evidence" value="ECO:0007669"/>
    <property type="project" value="InterPro"/>
</dbReference>
<dbReference type="HAMAP" id="MF_02126">
    <property type="entry name" value="RF_methyltr_PrmC"/>
    <property type="match status" value="1"/>
</dbReference>
<dbReference type="InterPro" id="IPR007848">
    <property type="entry name" value="Small_mtfrase_dom"/>
</dbReference>
<feature type="domain" description="Release factor glutamine methyltransferase N-terminal" evidence="7">
    <location>
        <begin position="5"/>
        <end position="73"/>
    </location>
</feature>
<dbReference type="InterPro" id="IPR050320">
    <property type="entry name" value="N5-glutamine_MTase"/>
</dbReference>
<accession>A0A432YVL5</accession>
<proteinExistence type="inferred from homology"/>
<keyword evidence="1 5" id="KW-0489">Methyltransferase</keyword>
<dbReference type="NCBIfam" id="TIGR03534">
    <property type="entry name" value="RF_mod_PrmC"/>
    <property type="match status" value="1"/>
</dbReference>
<evidence type="ECO:0000313" key="8">
    <source>
        <dbReference type="EMBL" id="RUO67369.1"/>
    </source>
</evidence>
<organism evidence="8 9">
    <name type="scientific">Idiomarina piscisalsi</name>
    <dbReference type="NCBI Taxonomy" id="1096243"/>
    <lineage>
        <taxon>Bacteria</taxon>
        <taxon>Pseudomonadati</taxon>
        <taxon>Pseudomonadota</taxon>
        <taxon>Gammaproteobacteria</taxon>
        <taxon>Alteromonadales</taxon>
        <taxon>Idiomarinaceae</taxon>
        <taxon>Idiomarina</taxon>
    </lineage>
</organism>
<evidence type="ECO:0000256" key="1">
    <source>
        <dbReference type="ARBA" id="ARBA00022603"/>
    </source>
</evidence>
<evidence type="ECO:0000256" key="3">
    <source>
        <dbReference type="ARBA" id="ARBA00022691"/>
    </source>
</evidence>
<dbReference type="FunFam" id="3.40.50.150:FF:000053">
    <property type="entry name" value="Release factor glutamine methyltransferase"/>
    <property type="match status" value="1"/>
</dbReference>
<dbReference type="PROSITE" id="PS00092">
    <property type="entry name" value="N6_MTASE"/>
    <property type="match status" value="1"/>
</dbReference>
<dbReference type="EC" id="2.1.1.297" evidence="5"/>
<feature type="binding site" evidence="5">
    <location>
        <position position="140"/>
    </location>
    <ligand>
        <name>S-adenosyl-L-methionine</name>
        <dbReference type="ChEBI" id="CHEBI:59789"/>
    </ligand>
</feature>
<dbReference type="CDD" id="cd02440">
    <property type="entry name" value="AdoMet_MTases"/>
    <property type="match status" value="1"/>
</dbReference>
<protein>
    <recommendedName>
        <fullName evidence="5">Release factor glutamine methyltransferase</fullName>
        <shortName evidence="5">RF MTase</shortName>
        <ecNumber evidence="5">2.1.1.297</ecNumber>
    </recommendedName>
    <alternativeName>
        <fullName evidence="5">N5-glutamine methyltransferase PrmC</fullName>
    </alternativeName>
    <alternativeName>
        <fullName evidence="5">Protein-(glutamine-N5) MTase PrmC</fullName>
    </alternativeName>
    <alternativeName>
        <fullName evidence="5">Protein-glutamine N-methyltransferase PrmC</fullName>
    </alternativeName>
</protein>
<evidence type="ECO:0000256" key="2">
    <source>
        <dbReference type="ARBA" id="ARBA00022679"/>
    </source>
</evidence>
<dbReference type="GO" id="GO:0102559">
    <property type="term" value="F:peptide chain release factor N(5)-glutamine methyltransferase activity"/>
    <property type="evidence" value="ECO:0007669"/>
    <property type="project" value="UniProtKB-EC"/>
</dbReference>
<dbReference type="Pfam" id="PF05175">
    <property type="entry name" value="MTS"/>
    <property type="match status" value="1"/>
</dbReference>
<comment type="function">
    <text evidence="5">Methylates the class 1 translation termination release factors RF1/PrfA and RF2/PrfB on the glutamine residue of the universally conserved GGQ motif.</text>
</comment>
<reference evidence="8 9" key="1">
    <citation type="journal article" date="2011" name="Front. Microbiol.">
        <title>Genomic signatures of strain selection and enhancement in Bacillus atrophaeus var. globigii, a historical biowarfare simulant.</title>
        <authorList>
            <person name="Gibbons H.S."/>
            <person name="Broomall S.M."/>
            <person name="McNew L.A."/>
            <person name="Daligault H."/>
            <person name="Chapman C."/>
            <person name="Bruce D."/>
            <person name="Karavis M."/>
            <person name="Krepps M."/>
            <person name="McGregor P.A."/>
            <person name="Hong C."/>
            <person name="Park K.H."/>
            <person name="Akmal A."/>
            <person name="Feldman A."/>
            <person name="Lin J.S."/>
            <person name="Chang W.E."/>
            <person name="Higgs B.W."/>
            <person name="Demirev P."/>
            <person name="Lindquist J."/>
            <person name="Liem A."/>
            <person name="Fochler E."/>
            <person name="Read T.D."/>
            <person name="Tapia R."/>
            <person name="Johnson S."/>
            <person name="Bishop-Lilly K.A."/>
            <person name="Detter C."/>
            <person name="Han C."/>
            <person name="Sozhamannan S."/>
            <person name="Rosenzweig C.N."/>
            <person name="Skowronski E.W."/>
        </authorList>
    </citation>
    <scope>NUCLEOTIDE SEQUENCE [LARGE SCALE GENOMIC DNA]</scope>
    <source>
        <strain evidence="8 9">TPS4-2</strain>
    </source>
</reference>
<comment type="similarity">
    <text evidence="5">Belongs to the protein N5-glutamine methyltransferase family. PrmC subfamily.</text>
</comment>
<dbReference type="PANTHER" id="PTHR18895:SF74">
    <property type="entry name" value="MTRF1L RELEASE FACTOR GLUTAMINE METHYLTRANSFERASE"/>
    <property type="match status" value="1"/>
</dbReference>
<comment type="catalytic activity">
    <reaction evidence="4 5">
        <text>L-glutaminyl-[peptide chain release factor] + S-adenosyl-L-methionine = N(5)-methyl-L-glutaminyl-[peptide chain release factor] + S-adenosyl-L-homocysteine + H(+)</text>
        <dbReference type="Rhea" id="RHEA:42896"/>
        <dbReference type="Rhea" id="RHEA-COMP:10271"/>
        <dbReference type="Rhea" id="RHEA-COMP:10272"/>
        <dbReference type="ChEBI" id="CHEBI:15378"/>
        <dbReference type="ChEBI" id="CHEBI:30011"/>
        <dbReference type="ChEBI" id="CHEBI:57856"/>
        <dbReference type="ChEBI" id="CHEBI:59789"/>
        <dbReference type="ChEBI" id="CHEBI:61891"/>
        <dbReference type="EC" id="2.1.1.297"/>
    </reaction>
</comment>
<dbReference type="InterPro" id="IPR019874">
    <property type="entry name" value="RF_methyltr_PrmC"/>
</dbReference>
<sequence length="282" mass="31635">MTIEEAQQWARRQLAHRDDVNADVYALLSFVLNKNKTYIMTWPEKALTAAQWERFQALVNERISGKPIAYITGRKEFWSLELETNESTLIPRGDTETLVEAVLGLDLPENAQVLDLGTGTGAIALALKSEKPNWQVFGCDKNGEAVALATRNAVRNDLDVEFFQSDWFSNVPTDKTFDVIVSNPPYIEEADPHLKQGDVRFEPLSALVAKGDGLDDIKNIVVSARSYLVNGGWLLLEQGWQQADSVIELLAKNGYKKVNRWQDYASVERVSGGQYVTAERDK</sequence>
<evidence type="ECO:0000259" key="6">
    <source>
        <dbReference type="Pfam" id="PF05175"/>
    </source>
</evidence>
<evidence type="ECO:0000256" key="5">
    <source>
        <dbReference type="HAMAP-Rule" id="MF_02126"/>
    </source>
</evidence>
<dbReference type="EMBL" id="PIQA01000001">
    <property type="protein sequence ID" value="RUO67369.1"/>
    <property type="molecule type" value="Genomic_DNA"/>
</dbReference>
<evidence type="ECO:0000256" key="4">
    <source>
        <dbReference type="ARBA" id="ARBA00048391"/>
    </source>
</evidence>
<dbReference type="Proteomes" id="UP000288361">
    <property type="component" value="Unassembled WGS sequence"/>
</dbReference>
<dbReference type="InterPro" id="IPR040758">
    <property type="entry name" value="PrmC_N"/>
</dbReference>
<dbReference type="PANTHER" id="PTHR18895">
    <property type="entry name" value="HEMK METHYLTRANSFERASE"/>
    <property type="match status" value="1"/>
</dbReference>
<keyword evidence="3 5" id="KW-0949">S-adenosyl-L-methionine</keyword>
<feature type="binding site" evidence="5">
    <location>
        <position position="183"/>
    </location>
    <ligand>
        <name>S-adenosyl-L-methionine</name>
        <dbReference type="ChEBI" id="CHEBI:59789"/>
    </ligand>
</feature>
<dbReference type="InterPro" id="IPR002052">
    <property type="entry name" value="DNA_methylase_N6_adenine_CS"/>
</dbReference>
<gene>
    <name evidence="5 8" type="primary">prmC</name>
    <name evidence="8" type="ORF">CWI73_00435</name>
</gene>
<dbReference type="InterPro" id="IPR029063">
    <property type="entry name" value="SAM-dependent_MTases_sf"/>
</dbReference>
<dbReference type="Pfam" id="PF17827">
    <property type="entry name" value="PrmC_N"/>
    <property type="match status" value="1"/>
</dbReference>
<dbReference type="GO" id="GO:0032259">
    <property type="term" value="P:methylation"/>
    <property type="evidence" value="ECO:0007669"/>
    <property type="project" value="UniProtKB-KW"/>
</dbReference>
<dbReference type="Gene3D" id="1.10.8.10">
    <property type="entry name" value="DNA helicase RuvA subunit, C-terminal domain"/>
    <property type="match status" value="1"/>
</dbReference>
<feature type="binding site" evidence="5">
    <location>
        <begin position="117"/>
        <end position="121"/>
    </location>
    <ligand>
        <name>S-adenosyl-L-methionine</name>
        <dbReference type="ChEBI" id="CHEBI:59789"/>
    </ligand>
</feature>
<feature type="binding site" evidence="5">
    <location>
        <begin position="183"/>
        <end position="186"/>
    </location>
    <ligand>
        <name>substrate</name>
    </ligand>
</feature>
<dbReference type="AlphaFoldDB" id="A0A432YVL5"/>
<dbReference type="Gene3D" id="3.40.50.150">
    <property type="entry name" value="Vaccinia Virus protein VP39"/>
    <property type="match status" value="1"/>
</dbReference>